<dbReference type="PANTHER" id="PTHR47174:SF3">
    <property type="entry name" value="BRIDGING INTEGRATOR 3"/>
    <property type="match status" value="1"/>
</dbReference>
<dbReference type="AlphaFoldDB" id="A0A2A9NH61"/>
<dbReference type="Gene3D" id="2.30.30.40">
    <property type="entry name" value="SH3 Domains"/>
    <property type="match status" value="1"/>
</dbReference>
<sequence>MVFANLQSKEKDAFFSLLDEYFQSRPEIFSALSGGQSQSQSGNGNSSSNPREAAQRAFSAVSDAASRFGSSGSGHSGTSSAFGKRGGFAGAAGGHSGNTAADDQNQEDQQQQPMAGRVAAAAMAFSSQQPPPKRAFGSGNATTTGGSAGSGAQSAFSAAKNKLGDMDTSSLKSAWGSLRAQPASGASPGASANKAAAPPPIRRAQPEPEPEPQPEEEETQGEWAEALYDYASGEAGDLDIKEGQHVLVTDRTSDDWWTGEVDGKSGLFPASYVKLL</sequence>
<dbReference type="PRINTS" id="PR00452">
    <property type="entry name" value="SH3DOMAIN"/>
</dbReference>
<dbReference type="OrthoDB" id="10255128at2759"/>
<feature type="compositionally biased region" description="Low complexity" evidence="5">
    <location>
        <begin position="107"/>
        <end position="128"/>
    </location>
</feature>
<proteinExistence type="predicted"/>
<evidence type="ECO:0000259" key="6">
    <source>
        <dbReference type="PROSITE" id="PS50002"/>
    </source>
</evidence>
<feature type="compositionally biased region" description="Low complexity" evidence="5">
    <location>
        <begin position="180"/>
        <end position="196"/>
    </location>
</feature>
<feature type="domain" description="SH3" evidence="6">
    <location>
        <begin position="219"/>
        <end position="276"/>
    </location>
</feature>
<keyword evidence="2 4" id="KW-0728">SH3 domain</keyword>
<protein>
    <recommendedName>
        <fullName evidence="6">SH3 domain-containing protein</fullName>
    </recommendedName>
</protein>
<evidence type="ECO:0000256" key="5">
    <source>
        <dbReference type="SAM" id="MobiDB-lite"/>
    </source>
</evidence>
<evidence type="ECO:0000256" key="2">
    <source>
        <dbReference type="ARBA" id="ARBA00022443"/>
    </source>
</evidence>
<dbReference type="GO" id="GO:0015629">
    <property type="term" value="C:actin cytoskeleton"/>
    <property type="evidence" value="ECO:0007669"/>
    <property type="project" value="TreeGrafter"/>
</dbReference>
<feature type="compositionally biased region" description="Low complexity" evidence="5">
    <location>
        <begin position="135"/>
        <end position="154"/>
    </location>
</feature>
<dbReference type="GO" id="GO:0005737">
    <property type="term" value="C:cytoplasm"/>
    <property type="evidence" value="ECO:0007669"/>
    <property type="project" value="UniProtKB-SubCell"/>
</dbReference>
<keyword evidence="3" id="KW-0963">Cytoplasm</keyword>
<feature type="compositionally biased region" description="Acidic residues" evidence="5">
    <location>
        <begin position="208"/>
        <end position="220"/>
    </location>
</feature>
<feature type="compositionally biased region" description="Gly residues" evidence="5">
    <location>
        <begin position="84"/>
        <end position="96"/>
    </location>
</feature>
<feature type="compositionally biased region" description="Low complexity" evidence="5">
    <location>
        <begin position="33"/>
        <end position="49"/>
    </location>
</feature>
<accession>A0A2A9NH61</accession>
<dbReference type="GO" id="GO:0097320">
    <property type="term" value="P:plasma membrane tubulation"/>
    <property type="evidence" value="ECO:0007669"/>
    <property type="project" value="TreeGrafter"/>
</dbReference>
<keyword evidence="8" id="KW-1185">Reference proteome</keyword>
<dbReference type="Pfam" id="PF00018">
    <property type="entry name" value="SH3_1"/>
    <property type="match status" value="1"/>
</dbReference>
<dbReference type="GO" id="GO:0006897">
    <property type="term" value="P:endocytosis"/>
    <property type="evidence" value="ECO:0007669"/>
    <property type="project" value="InterPro"/>
</dbReference>
<dbReference type="GO" id="GO:0008289">
    <property type="term" value="F:lipid binding"/>
    <property type="evidence" value="ECO:0007669"/>
    <property type="project" value="TreeGrafter"/>
</dbReference>
<organism evidence="7 8">
    <name type="scientific">Amanita thiersii Skay4041</name>
    <dbReference type="NCBI Taxonomy" id="703135"/>
    <lineage>
        <taxon>Eukaryota</taxon>
        <taxon>Fungi</taxon>
        <taxon>Dikarya</taxon>
        <taxon>Basidiomycota</taxon>
        <taxon>Agaricomycotina</taxon>
        <taxon>Agaricomycetes</taxon>
        <taxon>Agaricomycetidae</taxon>
        <taxon>Agaricales</taxon>
        <taxon>Pluteineae</taxon>
        <taxon>Amanitaceae</taxon>
        <taxon>Amanita</taxon>
    </lineage>
</organism>
<dbReference type="STRING" id="703135.A0A2A9NH61"/>
<dbReference type="Proteomes" id="UP000242287">
    <property type="component" value="Unassembled WGS sequence"/>
</dbReference>
<dbReference type="SMART" id="SM00326">
    <property type="entry name" value="SH3"/>
    <property type="match status" value="1"/>
</dbReference>
<dbReference type="InterPro" id="IPR001452">
    <property type="entry name" value="SH3_domain"/>
</dbReference>
<dbReference type="InterPro" id="IPR046982">
    <property type="entry name" value="BIN3/RVS161-like"/>
</dbReference>
<dbReference type="CDD" id="cd00174">
    <property type="entry name" value="SH3"/>
    <property type="match status" value="1"/>
</dbReference>
<evidence type="ECO:0000256" key="1">
    <source>
        <dbReference type="ARBA" id="ARBA00004496"/>
    </source>
</evidence>
<dbReference type="EMBL" id="KZ302006">
    <property type="protein sequence ID" value="PFH50335.1"/>
    <property type="molecule type" value="Genomic_DNA"/>
</dbReference>
<name>A0A2A9NH61_9AGAR</name>
<dbReference type="InterPro" id="IPR036028">
    <property type="entry name" value="SH3-like_dom_sf"/>
</dbReference>
<dbReference type="PANTHER" id="PTHR47174">
    <property type="entry name" value="BRIDGING INTEGRATOR 3"/>
    <property type="match status" value="1"/>
</dbReference>
<dbReference type="PRINTS" id="PR00499">
    <property type="entry name" value="P67PHOX"/>
</dbReference>
<feature type="region of interest" description="Disordered" evidence="5">
    <location>
        <begin position="166"/>
        <end position="228"/>
    </location>
</feature>
<gene>
    <name evidence="7" type="ORF">AMATHDRAFT_61259</name>
</gene>
<dbReference type="PROSITE" id="PS50002">
    <property type="entry name" value="SH3"/>
    <property type="match status" value="1"/>
</dbReference>
<evidence type="ECO:0000313" key="7">
    <source>
        <dbReference type="EMBL" id="PFH50335.1"/>
    </source>
</evidence>
<evidence type="ECO:0000256" key="4">
    <source>
        <dbReference type="PROSITE-ProRule" id="PRU00192"/>
    </source>
</evidence>
<evidence type="ECO:0000313" key="8">
    <source>
        <dbReference type="Proteomes" id="UP000242287"/>
    </source>
</evidence>
<dbReference type="GO" id="GO:0051666">
    <property type="term" value="P:actin cortical patch localization"/>
    <property type="evidence" value="ECO:0007669"/>
    <property type="project" value="InterPro"/>
</dbReference>
<dbReference type="SUPFAM" id="SSF50044">
    <property type="entry name" value="SH3-domain"/>
    <property type="match status" value="1"/>
</dbReference>
<evidence type="ECO:0000256" key="3">
    <source>
        <dbReference type="ARBA" id="ARBA00022490"/>
    </source>
</evidence>
<feature type="region of interest" description="Disordered" evidence="5">
    <location>
        <begin position="32"/>
        <end position="154"/>
    </location>
</feature>
<reference evidence="7 8" key="1">
    <citation type="submission" date="2014-02" db="EMBL/GenBank/DDBJ databases">
        <title>Transposable element dynamics among asymbiotic and ectomycorrhizal Amanita fungi.</title>
        <authorList>
            <consortium name="DOE Joint Genome Institute"/>
            <person name="Hess J."/>
            <person name="Skrede I."/>
            <person name="Wolfe B."/>
            <person name="LaButti K."/>
            <person name="Ohm R.A."/>
            <person name="Grigoriev I.V."/>
            <person name="Pringle A."/>
        </authorList>
    </citation>
    <scope>NUCLEOTIDE SEQUENCE [LARGE SCALE GENOMIC DNA]</scope>
    <source>
        <strain evidence="7 8">SKay4041</strain>
    </source>
</reference>
<comment type="subcellular location">
    <subcellularLocation>
        <location evidence="1">Cytoplasm</location>
    </subcellularLocation>
</comment>